<evidence type="ECO:0000313" key="2">
    <source>
        <dbReference type="EMBL" id="OAE23501.1"/>
    </source>
</evidence>
<feature type="transmembrane region" description="Helical" evidence="1">
    <location>
        <begin position="59"/>
        <end position="77"/>
    </location>
</feature>
<protein>
    <submittedName>
        <fullName evidence="2">Uncharacterized protein</fullName>
    </submittedName>
</protein>
<reference evidence="2" key="1">
    <citation type="submission" date="2016-03" db="EMBL/GenBank/DDBJ databases">
        <title>Mechanisms controlling the formation of the plant cell surface in tip-growing cells are functionally conserved among land plants.</title>
        <authorList>
            <person name="Honkanen S."/>
            <person name="Jones V.A."/>
            <person name="Morieri G."/>
            <person name="Champion C."/>
            <person name="Hetherington A.J."/>
            <person name="Kelly S."/>
            <person name="Saint-Marcoux D."/>
            <person name="Proust H."/>
            <person name="Prescott H."/>
            <person name="Dolan L."/>
        </authorList>
    </citation>
    <scope>NUCLEOTIDE SEQUENCE [LARGE SCALE GENOMIC DNA]</scope>
    <source>
        <tissue evidence="2">Whole gametophyte</tissue>
    </source>
</reference>
<keyword evidence="3" id="KW-1185">Reference proteome</keyword>
<organism evidence="2 3">
    <name type="scientific">Marchantia polymorpha subsp. ruderalis</name>
    <dbReference type="NCBI Taxonomy" id="1480154"/>
    <lineage>
        <taxon>Eukaryota</taxon>
        <taxon>Viridiplantae</taxon>
        <taxon>Streptophyta</taxon>
        <taxon>Embryophyta</taxon>
        <taxon>Marchantiophyta</taxon>
        <taxon>Marchantiopsida</taxon>
        <taxon>Marchantiidae</taxon>
        <taxon>Marchantiales</taxon>
        <taxon>Marchantiaceae</taxon>
        <taxon>Marchantia</taxon>
    </lineage>
</organism>
<dbReference type="AlphaFoldDB" id="A0A176VT19"/>
<accession>A0A176VT19</accession>
<comment type="caution">
    <text evidence="2">The sequence shown here is derived from an EMBL/GenBank/DDBJ whole genome shotgun (WGS) entry which is preliminary data.</text>
</comment>
<evidence type="ECO:0000313" key="3">
    <source>
        <dbReference type="Proteomes" id="UP000077202"/>
    </source>
</evidence>
<evidence type="ECO:0000256" key="1">
    <source>
        <dbReference type="SAM" id="Phobius"/>
    </source>
</evidence>
<feature type="transmembrane region" description="Helical" evidence="1">
    <location>
        <begin position="21"/>
        <end position="39"/>
    </location>
</feature>
<dbReference type="Proteomes" id="UP000077202">
    <property type="component" value="Unassembled WGS sequence"/>
</dbReference>
<proteinExistence type="predicted"/>
<dbReference type="EMBL" id="LVLJ01002836">
    <property type="protein sequence ID" value="OAE23501.1"/>
    <property type="molecule type" value="Genomic_DNA"/>
</dbReference>
<sequence length="95" mass="10620">MREDNAQLSDAKKEQIKLRATFLNNVGIGVVLIGVFTPIIRAMECGSKEAQQMTLEQAILILMPFVGLAVVAAVIWWQNERDLAPIRKARDAKKK</sequence>
<name>A0A176VT19_MARPO</name>
<gene>
    <name evidence="2" type="ORF">AXG93_2080s1000</name>
</gene>
<keyword evidence="1" id="KW-1133">Transmembrane helix</keyword>
<keyword evidence="1" id="KW-0812">Transmembrane</keyword>
<keyword evidence="1" id="KW-0472">Membrane</keyword>